<organism evidence="1">
    <name type="scientific">viral metagenome</name>
    <dbReference type="NCBI Taxonomy" id="1070528"/>
    <lineage>
        <taxon>unclassified sequences</taxon>
        <taxon>metagenomes</taxon>
        <taxon>organismal metagenomes</taxon>
    </lineage>
</organism>
<accession>A0A6M3J259</accession>
<dbReference type="AlphaFoldDB" id="A0A6M3J259"/>
<dbReference type="EMBL" id="MT141510">
    <property type="protein sequence ID" value="QJA64009.1"/>
    <property type="molecule type" value="Genomic_DNA"/>
</dbReference>
<gene>
    <name evidence="1" type="ORF">MM415B00562_0043</name>
</gene>
<name>A0A6M3J259_9ZZZZ</name>
<evidence type="ECO:0000313" key="1">
    <source>
        <dbReference type="EMBL" id="QJA64009.1"/>
    </source>
</evidence>
<sequence>MAITVISGQARTTKYIGASTDTKPTLASHGAVPTPVPGSTFLEYDTRTMYITHDGTNWVAKDVQTSAKEIRTSKVIDGGLGAYAANDVVSNEDCCSTTATCWTFENVARENGGTGEIRAAILVSESEGIVPLLTFFFFNAIPTSNLIDNAPNTAPDCADILKFIGKVDFTALESLGTTDSMSIITPSTPGGLPLPFKCAAGDRNIYAILVTRTIFTQSASDDIYAILSVEWD</sequence>
<reference evidence="1" key="1">
    <citation type="submission" date="2020-03" db="EMBL/GenBank/DDBJ databases">
        <title>The deep terrestrial virosphere.</title>
        <authorList>
            <person name="Holmfeldt K."/>
            <person name="Nilsson E."/>
            <person name="Simone D."/>
            <person name="Lopez-Fernandez M."/>
            <person name="Wu X."/>
            <person name="de Brujin I."/>
            <person name="Lundin D."/>
            <person name="Andersson A."/>
            <person name="Bertilsson S."/>
            <person name="Dopson M."/>
        </authorList>
    </citation>
    <scope>NUCLEOTIDE SEQUENCE</scope>
    <source>
        <strain evidence="1">MM415B00562</strain>
    </source>
</reference>
<proteinExistence type="predicted"/>
<protein>
    <submittedName>
        <fullName evidence="1">Uncharacterized protein</fullName>
    </submittedName>
</protein>